<dbReference type="AlphaFoldDB" id="E6K9F7"/>
<dbReference type="HOGENOM" id="CLU_063447_1_1_10"/>
<keyword evidence="3" id="KW-1185">Reference proteome</keyword>
<dbReference type="Pfam" id="PF19775">
    <property type="entry name" value="DUF6261"/>
    <property type="match status" value="1"/>
</dbReference>
<dbReference type="eggNOG" id="ENOG5031Z76">
    <property type="taxonomic scope" value="Bacteria"/>
</dbReference>
<feature type="compositionally biased region" description="Basic and acidic residues" evidence="1">
    <location>
        <begin position="283"/>
        <end position="297"/>
    </location>
</feature>
<gene>
    <name evidence="2" type="ORF">HMPREF6485_2243</name>
</gene>
<accession>E6K9F7</accession>
<dbReference type="STRING" id="873513.HMPREF6485_2243"/>
<evidence type="ECO:0008006" key="4">
    <source>
        <dbReference type="Google" id="ProtNLM"/>
    </source>
</evidence>
<comment type="caution">
    <text evidence="2">The sequence shown here is derived from an EMBL/GenBank/DDBJ whole genome shotgun (WGS) entry which is preliminary data.</text>
</comment>
<proteinExistence type="predicted"/>
<organism evidence="2 3">
    <name type="scientific">Segatella buccae ATCC 33574</name>
    <dbReference type="NCBI Taxonomy" id="873513"/>
    <lineage>
        <taxon>Bacteria</taxon>
        <taxon>Pseudomonadati</taxon>
        <taxon>Bacteroidota</taxon>
        <taxon>Bacteroidia</taxon>
        <taxon>Bacteroidales</taxon>
        <taxon>Prevotellaceae</taxon>
        <taxon>Segatella</taxon>
    </lineage>
</organism>
<dbReference type="EMBL" id="AEPD01000034">
    <property type="protein sequence ID" value="EFU29833.1"/>
    <property type="molecule type" value="Genomic_DNA"/>
</dbReference>
<evidence type="ECO:0000313" key="3">
    <source>
        <dbReference type="Proteomes" id="UP000003112"/>
    </source>
</evidence>
<protein>
    <recommendedName>
        <fullName evidence="4">Hemagglutinin protein HagB</fullName>
    </recommendedName>
</protein>
<evidence type="ECO:0000313" key="2">
    <source>
        <dbReference type="EMBL" id="EFU29833.1"/>
    </source>
</evidence>
<evidence type="ECO:0000256" key="1">
    <source>
        <dbReference type="SAM" id="MobiDB-lite"/>
    </source>
</evidence>
<name>E6K9F7_9BACT</name>
<dbReference type="InterPro" id="IPR046228">
    <property type="entry name" value="DUF6261"/>
</dbReference>
<dbReference type="Proteomes" id="UP000003112">
    <property type="component" value="Unassembled WGS sequence"/>
</dbReference>
<feature type="region of interest" description="Disordered" evidence="1">
    <location>
        <begin position="283"/>
        <end position="317"/>
    </location>
</feature>
<reference evidence="2 3" key="1">
    <citation type="submission" date="2010-10" db="EMBL/GenBank/DDBJ databases">
        <authorList>
            <person name="Muzny D."/>
            <person name="Qin X."/>
            <person name="Deng J."/>
            <person name="Jiang H."/>
            <person name="Liu Y."/>
            <person name="Qu J."/>
            <person name="Song X.-Z."/>
            <person name="Zhang L."/>
            <person name="Thornton R."/>
            <person name="Coyle M."/>
            <person name="Francisco L."/>
            <person name="Jackson L."/>
            <person name="Javaid M."/>
            <person name="Korchina V."/>
            <person name="Kovar C."/>
            <person name="Mata R."/>
            <person name="Mathew T."/>
            <person name="Ngo R."/>
            <person name="Nguyen L."/>
            <person name="Nguyen N."/>
            <person name="Okwuonu G."/>
            <person name="Ongeri F."/>
            <person name="Pham C."/>
            <person name="Simmons D."/>
            <person name="Wilczek-Boney K."/>
            <person name="Hale W."/>
            <person name="Jakkamsetti A."/>
            <person name="Pham P."/>
            <person name="Ruth R."/>
            <person name="San Lucas F."/>
            <person name="Warren J."/>
            <person name="Zhang J."/>
            <person name="Zhao Z."/>
            <person name="Zhou C."/>
            <person name="Zhu D."/>
            <person name="Lee S."/>
            <person name="Bess C."/>
            <person name="Blankenburg K."/>
            <person name="Forbes L."/>
            <person name="Fu Q."/>
            <person name="Gubbala S."/>
            <person name="Hirani K."/>
            <person name="Jayaseelan J.C."/>
            <person name="Lara F."/>
            <person name="Munidasa M."/>
            <person name="Palculict T."/>
            <person name="Patil S."/>
            <person name="Pu L.-L."/>
            <person name="Saada N."/>
            <person name="Tang L."/>
            <person name="Weissenberger G."/>
            <person name="Zhu Y."/>
            <person name="Hemphill L."/>
            <person name="Shang Y."/>
            <person name="Youmans B."/>
            <person name="Ayvaz T."/>
            <person name="Ross M."/>
            <person name="Santibanez J."/>
            <person name="Aqrawi P."/>
            <person name="Gross S."/>
            <person name="Joshi V."/>
            <person name="Fowler G."/>
            <person name="Nazareth L."/>
            <person name="Reid J."/>
            <person name="Worley K."/>
            <person name="Petrosino J."/>
            <person name="Highlander S."/>
            <person name="Gibbs R."/>
        </authorList>
    </citation>
    <scope>NUCLEOTIDE SEQUENCE [LARGE SCALE GENOMIC DNA]</scope>
    <source>
        <strain evidence="2 3">ATCC 33574</strain>
    </source>
</reference>
<feature type="compositionally biased region" description="Low complexity" evidence="1">
    <location>
        <begin position="301"/>
        <end position="317"/>
    </location>
</feature>
<sequence length="317" mass="35851">MLNVEARQASRQTTADFPKLGKRQGKRGDKKQEIIFNHLIKKKEFIMANESKVAQVGTIDLHSLTNDAHFIYMKDVEKVIEEDEGAKTVARIQTAVKALKEAVKEEDERLILSKKSQYTEQIAAKDRERDSIFRGYRTAVKGMLRMPVAKMAEAAADLWQHLKDYNIDPDMQLERETSRMMNLVADLDYKLAPQVQLLGLKPYVDALRAANDTVEELLATRTDDRSQQIAGALRKARLASDEAYLDTVRLINAMAVVGTEKSLTPLINYLNANIKRYKEQVMTRGKKKDDDRPEKYGGDNTTTARTADTLTAADENS</sequence>
<feature type="region of interest" description="Disordered" evidence="1">
    <location>
        <begin position="1"/>
        <end position="28"/>
    </location>
</feature>